<evidence type="ECO:0000313" key="1">
    <source>
        <dbReference type="EMBL" id="AIF16471.1"/>
    </source>
</evidence>
<accession>A0A075HJD4</accession>
<reference evidence="1" key="1">
    <citation type="journal article" date="2014" name="Genome Biol. Evol.">
        <title>Pangenome evidence for extensive interdomain horizontal transfer affecting lineage core and shell genes in uncultured planktonic thaumarchaeota and euryarchaeota.</title>
        <authorList>
            <person name="Deschamps P."/>
            <person name="Zivanovic Y."/>
            <person name="Moreira D."/>
            <person name="Rodriguez-Valera F."/>
            <person name="Lopez-Garcia P."/>
        </authorList>
    </citation>
    <scope>NUCLEOTIDE SEQUENCE</scope>
</reference>
<protein>
    <submittedName>
        <fullName evidence="1">Uncharacterized protein</fullName>
    </submittedName>
</protein>
<dbReference type="EMBL" id="KF901056">
    <property type="protein sequence ID" value="AIF16471.1"/>
    <property type="molecule type" value="Genomic_DNA"/>
</dbReference>
<organism evidence="1">
    <name type="scientific">uncultured marine thaumarchaeote KM3_74_C10</name>
    <dbReference type="NCBI Taxonomy" id="1456270"/>
    <lineage>
        <taxon>Archaea</taxon>
        <taxon>Nitrososphaerota</taxon>
        <taxon>environmental samples</taxon>
    </lineage>
</organism>
<sequence length="123" mass="13933">MKLKRGTWEIEIAAREDQVKQAISDVLDAMKVAEPGDAPMSMVGNKTVRASTCRSLTLTLYSEGWFVSERTLGEVHEELARKGYHYDRTAVSHALTDLVRESVLTRSGVMRNYRYVQKRPSIS</sequence>
<name>A0A075HJD4_9ARCH</name>
<dbReference type="AlphaFoldDB" id="A0A075HJD4"/>
<proteinExistence type="predicted"/>